<reference evidence="1" key="2">
    <citation type="journal article" date="2015" name="Fish Shellfish Immunol.">
        <title>Early steps in the European eel (Anguilla anguilla)-Vibrio vulnificus interaction in the gills: Role of the RtxA13 toxin.</title>
        <authorList>
            <person name="Callol A."/>
            <person name="Pajuelo D."/>
            <person name="Ebbesson L."/>
            <person name="Teles M."/>
            <person name="MacKenzie S."/>
            <person name="Amaro C."/>
        </authorList>
    </citation>
    <scope>NUCLEOTIDE SEQUENCE</scope>
</reference>
<reference evidence="1" key="1">
    <citation type="submission" date="2014-11" db="EMBL/GenBank/DDBJ databases">
        <authorList>
            <person name="Amaro Gonzalez C."/>
        </authorList>
    </citation>
    <scope>NUCLEOTIDE SEQUENCE</scope>
</reference>
<protein>
    <submittedName>
        <fullName evidence="1">Uncharacterized protein</fullName>
    </submittedName>
</protein>
<evidence type="ECO:0000313" key="1">
    <source>
        <dbReference type="EMBL" id="JAH93802.1"/>
    </source>
</evidence>
<dbReference type="EMBL" id="GBXM01014775">
    <property type="protein sequence ID" value="JAH93802.1"/>
    <property type="molecule type" value="Transcribed_RNA"/>
</dbReference>
<name>A0A0E9WTW7_ANGAN</name>
<proteinExistence type="predicted"/>
<dbReference type="AlphaFoldDB" id="A0A0E9WTW7"/>
<organism evidence="1">
    <name type="scientific">Anguilla anguilla</name>
    <name type="common">European freshwater eel</name>
    <name type="synonym">Muraena anguilla</name>
    <dbReference type="NCBI Taxonomy" id="7936"/>
    <lineage>
        <taxon>Eukaryota</taxon>
        <taxon>Metazoa</taxon>
        <taxon>Chordata</taxon>
        <taxon>Craniata</taxon>
        <taxon>Vertebrata</taxon>
        <taxon>Euteleostomi</taxon>
        <taxon>Actinopterygii</taxon>
        <taxon>Neopterygii</taxon>
        <taxon>Teleostei</taxon>
        <taxon>Anguilliformes</taxon>
        <taxon>Anguillidae</taxon>
        <taxon>Anguilla</taxon>
    </lineage>
</organism>
<sequence length="41" mass="4901">MNKQTSKKNNVKSKHSSPYFTQGYDSSFSFFIFYFFCTPIF</sequence>
<accession>A0A0E9WTW7</accession>